<dbReference type="AlphaFoldDB" id="K1S975"/>
<feature type="domain" description="Schlafen AlbA-2" evidence="1">
    <location>
        <begin position="12"/>
        <end position="137"/>
    </location>
</feature>
<comment type="caution">
    <text evidence="2">The sequence shown here is derived from an EMBL/GenBank/DDBJ whole genome shotgun (WGS) entry which is preliminary data.</text>
</comment>
<gene>
    <name evidence="2" type="ORF">OBE_14195</name>
</gene>
<reference evidence="2" key="1">
    <citation type="journal article" date="2013" name="Environ. Microbiol.">
        <title>Microbiota from the distal guts of lean and obese adolescents exhibit partial functional redundancy besides clear differences in community structure.</title>
        <authorList>
            <person name="Ferrer M."/>
            <person name="Ruiz A."/>
            <person name="Lanza F."/>
            <person name="Haange S.B."/>
            <person name="Oberbach A."/>
            <person name="Till H."/>
            <person name="Bargiela R."/>
            <person name="Campoy C."/>
            <person name="Segura M.T."/>
            <person name="Richter M."/>
            <person name="von Bergen M."/>
            <person name="Seifert J."/>
            <person name="Suarez A."/>
        </authorList>
    </citation>
    <scope>NUCLEOTIDE SEQUENCE</scope>
</reference>
<sequence length="358" mass="40800">MLDLSQLSKYKENNRIEAKKAQGGLPRSIWETYSAFANTFGGYILLGVVENADKSFSSVPLSSPEKIVSDFWNSVNNHSVVNVNILSDRNVQIVESGGNRIVIIEVPRADRHDKPVYAGSDPFAGSYRRNGEGDYRCTKDEVRAMMRDQADISQDARVMDTMTTNVFDMDTIRRYRQRMDNLRPGHVWSELAVEDFLHRIGAMARDGSGKLRPTAAGLLMFGHEYEIVREFPHYFLDYQEHDRSATEDERWTDRIVSSSGDWSGNICDFYFRVYNRIAQDIKVPFKLNGADRIDDTPLHKALREALANALIHADYYDRRGLVIQKWPDKIRIANPGAFRINVQEALVGGVSDPRNESL</sequence>
<dbReference type="Gene3D" id="3.30.565.60">
    <property type="match status" value="1"/>
</dbReference>
<name>K1S975_9ZZZZ</name>
<dbReference type="PANTHER" id="PTHR30595:SF6">
    <property type="entry name" value="SCHLAFEN ALBA-2 DOMAIN-CONTAINING PROTEIN"/>
    <property type="match status" value="1"/>
</dbReference>
<dbReference type="InterPro" id="IPR038475">
    <property type="entry name" value="RecG_C_sf"/>
</dbReference>
<dbReference type="Pfam" id="PF04326">
    <property type="entry name" value="SLFN_AlbA_2"/>
    <property type="match status" value="1"/>
</dbReference>
<accession>K1S975</accession>
<dbReference type="PANTHER" id="PTHR30595">
    <property type="entry name" value="GLPR-RELATED TRANSCRIPTIONAL REPRESSOR"/>
    <property type="match status" value="1"/>
</dbReference>
<dbReference type="InterPro" id="IPR007421">
    <property type="entry name" value="Schlafen_AlbA_2_dom"/>
</dbReference>
<dbReference type="EMBL" id="AJWZ01009782">
    <property type="protein sequence ID" value="EKC50315.1"/>
    <property type="molecule type" value="Genomic_DNA"/>
</dbReference>
<proteinExistence type="predicted"/>
<feature type="non-terminal residue" evidence="2">
    <location>
        <position position="358"/>
    </location>
</feature>
<evidence type="ECO:0000313" key="2">
    <source>
        <dbReference type="EMBL" id="EKC50315.1"/>
    </source>
</evidence>
<dbReference type="Gene3D" id="3.30.950.30">
    <property type="entry name" value="Schlafen, AAA domain"/>
    <property type="match status" value="1"/>
</dbReference>
<evidence type="ECO:0000259" key="1">
    <source>
        <dbReference type="Pfam" id="PF04326"/>
    </source>
</evidence>
<organism evidence="2">
    <name type="scientific">human gut metagenome</name>
    <dbReference type="NCBI Taxonomy" id="408170"/>
    <lineage>
        <taxon>unclassified sequences</taxon>
        <taxon>metagenomes</taxon>
        <taxon>organismal metagenomes</taxon>
    </lineage>
</organism>
<dbReference type="InterPro" id="IPR038461">
    <property type="entry name" value="Schlafen_AlbA_2_dom_sf"/>
</dbReference>
<protein>
    <submittedName>
        <fullName evidence="2">Transcriptional regulator</fullName>
    </submittedName>
</protein>